<reference evidence="2 3" key="1">
    <citation type="submission" date="2023-02" db="EMBL/GenBank/DDBJ databases">
        <title>LHISI_Scaffold_Assembly.</title>
        <authorList>
            <person name="Stuart O.P."/>
            <person name="Cleave R."/>
            <person name="Magrath M.J.L."/>
            <person name="Mikheyev A.S."/>
        </authorList>
    </citation>
    <scope>NUCLEOTIDE SEQUENCE [LARGE SCALE GENOMIC DNA]</scope>
    <source>
        <strain evidence="2">Daus_M_001</strain>
        <tissue evidence="2">Leg muscle</tissue>
    </source>
</reference>
<accession>A0ABQ9IG11</accession>
<dbReference type="EMBL" id="JARBHB010000001">
    <property type="protein sequence ID" value="KAJ8895281.1"/>
    <property type="molecule type" value="Genomic_DNA"/>
</dbReference>
<gene>
    <name evidence="2" type="ORF">PR048_000606</name>
</gene>
<feature type="region of interest" description="Disordered" evidence="1">
    <location>
        <begin position="296"/>
        <end position="354"/>
    </location>
</feature>
<evidence type="ECO:0000256" key="1">
    <source>
        <dbReference type="SAM" id="MobiDB-lite"/>
    </source>
</evidence>
<protein>
    <submittedName>
        <fullName evidence="2">Uncharacterized protein</fullName>
    </submittedName>
</protein>
<feature type="compositionally biased region" description="Polar residues" evidence="1">
    <location>
        <begin position="342"/>
        <end position="354"/>
    </location>
</feature>
<evidence type="ECO:0000313" key="2">
    <source>
        <dbReference type="EMBL" id="KAJ8895281.1"/>
    </source>
</evidence>
<proteinExistence type="predicted"/>
<evidence type="ECO:0000313" key="3">
    <source>
        <dbReference type="Proteomes" id="UP001159363"/>
    </source>
</evidence>
<sequence length="354" mass="39598">MLFLIGGGQGRIEISTFSFIWNLPIVLESFLRQLSTPLRQDLQQPVASVRQLPVRNTYVRLPAERFTTELRTKRNTISAYTRQKAKLKYINRIRLERESQKQSSDTHKTPYDRVKRCRERKKNTKTSERVNKGKCIRETLPRPGCSSRESAFGRGEKAVSWVVVRHSGHVWLHVPLSPGRAPAGYSVVGLPLGHDAAWLLGGGWGGGGECFLGPPKSRRLSHGITTTYCSKHRARPFVKKKKPSTSQRSGTWTPKRRTDVGHRKAGPVVLPHPTSREDHCMCVCPTAIWAAGKREISEKTHRPTASSGTIPNCQNLVARPGIEPGSDLASSKEEQHFKVSRQLGTYSSDLKSPI</sequence>
<keyword evidence="3" id="KW-1185">Reference proteome</keyword>
<name>A0ABQ9IG11_9NEOP</name>
<organism evidence="2 3">
    <name type="scientific">Dryococelus australis</name>
    <dbReference type="NCBI Taxonomy" id="614101"/>
    <lineage>
        <taxon>Eukaryota</taxon>
        <taxon>Metazoa</taxon>
        <taxon>Ecdysozoa</taxon>
        <taxon>Arthropoda</taxon>
        <taxon>Hexapoda</taxon>
        <taxon>Insecta</taxon>
        <taxon>Pterygota</taxon>
        <taxon>Neoptera</taxon>
        <taxon>Polyneoptera</taxon>
        <taxon>Phasmatodea</taxon>
        <taxon>Verophasmatodea</taxon>
        <taxon>Anareolatae</taxon>
        <taxon>Phasmatidae</taxon>
        <taxon>Eurycanthinae</taxon>
        <taxon>Dryococelus</taxon>
    </lineage>
</organism>
<feature type="compositionally biased region" description="Polar residues" evidence="1">
    <location>
        <begin position="303"/>
        <end position="315"/>
    </location>
</feature>
<feature type="region of interest" description="Disordered" evidence="1">
    <location>
        <begin position="236"/>
        <end position="271"/>
    </location>
</feature>
<comment type="caution">
    <text evidence="2">The sequence shown here is derived from an EMBL/GenBank/DDBJ whole genome shotgun (WGS) entry which is preliminary data.</text>
</comment>
<dbReference type="Proteomes" id="UP001159363">
    <property type="component" value="Chromosome 1"/>
</dbReference>